<keyword evidence="10" id="KW-1185">Reference proteome</keyword>
<proteinExistence type="predicted"/>
<name>A0ABR8Z100_9MICO</name>
<comment type="caution">
    <text evidence="9">The sequence shown here is derived from an EMBL/GenBank/DDBJ whole genome shotgun (WGS) entry which is preliminary data.</text>
</comment>
<comment type="subcellular location">
    <subcellularLocation>
        <location evidence="1">Cell membrane</location>
        <topology evidence="1">Multi-pass membrane protein</topology>
    </subcellularLocation>
</comment>
<evidence type="ECO:0000256" key="3">
    <source>
        <dbReference type="ARBA" id="ARBA00022692"/>
    </source>
</evidence>
<keyword evidence="3 7" id="KW-0812">Transmembrane</keyword>
<dbReference type="EMBL" id="JACSPO010000001">
    <property type="protein sequence ID" value="MBD8061708.1"/>
    <property type="molecule type" value="Genomic_DNA"/>
</dbReference>
<evidence type="ECO:0000256" key="7">
    <source>
        <dbReference type="SAM" id="Phobius"/>
    </source>
</evidence>
<sequence length="131" mass="13811">MRFLPVILLVALVVYALVDCVRSDDADMPVGLPKAVWVVLIVVFPGAGALAWLVVSRVSRQAAGQVRGGSGTVAHPSRRPAPRPLAPDDDPDFLAGLGRQRPVEPPAPEPAADADADDDETTEDGEPGTRR</sequence>
<evidence type="ECO:0000256" key="6">
    <source>
        <dbReference type="SAM" id="MobiDB-lite"/>
    </source>
</evidence>
<evidence type="ECO:0000256" key="5">
    <source>
        <dbReference type="ARBA" id="ARBA00023136"/>
    </source>
</evidence>
<evidence type="ECO:0000313" key="9">
    <source>
        <dbReference type="EMBL" id="MBD8061708.1"/>
    </source>
</evidence>
<feature type="region of interest" description="Disordered" evidence="6">
    <location>
        <begin position="63"/>
        <end position="131"/>
    </location>
</feature>
<keyword evidence="5 7" id="KW-0472">Membrane</keyword>
<dbReference type="InterPro" id="IPR027379">
    <property type="entry name" value="CLS_N"/>
</dbReference>
<keyword evidence="2" id="KW-1003">Cell membrane</keyword>
<evidence type="ECO:0000256" key="4">
    <source>
        <dbReference type="ARBA" id="ARBA00022989"/>
    </source>
</evidence>
<dbReference type="Proteomes" id="UP000661894">
    <property type="component" value="Unassembled WGS sequence"/>
</dbReference>
<dbReference type="RefSeq" id="WP_251838775.1">
    <property type="nucleotide sequence ID" value="NZ_JACSPO010000001.1"/>
</dbReference>
<feature type="transmembrane region" description="Helical" evidence="7">
    <location>
        <begin position="35"/>
        <end position="55"/>
    </location>
</feature>
<evidence type="ECO:0000256" key="1">
    <source>
        <dbReference type="ARBA" id="ARBA00004651"/>
    </source>
</evidence>
<feature type="domain" description="Cardiolipin synthase N-terminal" evidence="8">
    <location>
        <begin position="11"/>
        <end position="57"/>
    </location>
</feature>
<feature type="compositionally biased region" description="Acidic residues" evidence="6">
    <location>
        <begin position="112"/>
        <end position="131"/>
    </location>
</feature>
<evidence type="ECO:0000259" key="8">
    <source>
        <dbReference type="Pfam" id="PF13396"/>
    </source>
</evidence>
<dbReference type="Pfam" id="PF13396">
    <property type="entry name" value="PLDc_N"/>
    <property type="match status" value="1"/>
</dbReference>
<protein>
    <submittedName>
        <fullName evidence="9">PLDc_N domain-containing protein</fullName>
    </submittedName>
</protein>
<keyword evidence="4 7" id="KW-1133">Transmembrane helix</keyword>
<reference evidence="9 10" key="1">
    <citation type="submission" date="2020-08" db="EMBL/GenBank/DDBJ databases">
        <title>A Genomic Blueprint of the Chicken Gut Microbiome.</title>
        <authorList>
            <person name="Gilroy R."/>
            <person name="Ravi A."/>
            <person name="Getino M."/>
            <person name="Pursley I."/>
            <person name="Horton D.L."/>
            <person name="Alikhan N.-F."/>
            <person name="Baker D."/>
            <person name="Gharbi K."/>
            <person name="Hall N."/>
            <person name="Watson M."/>
            <person name="Adriaenssens E.M."/>
            <person name="Foster-Nyarko E."/>
            <person name="Jarju S."/>
            <person name="Secka A."/>
            <person name="Antonio M."/>
            <person name="Oren A."/>
            <person name="Chaudhuri R."/>
            <person name="La Ragione R.M."/>
            <person name="Hildebrand F."/>
            <person name="Pallen M.J."/>
        </authorList>
    </citation>
    <scope>NUCLEOTIDE SEQUENCE [LARGE SCALE GENOMIC DNA]</scope>
    <source>
        <strain evidence="9 10">Sa1BUA1</strain>
    </source>
</reference>
<organism evidence="9 10">
    <name type="scientific">Oceanitalea stevensii</name>
    <dbReference type="NCBI Taxonomy" id="2763072"/>
    <lineage>
        <taxon>Bacteria</taxon>
        <taxon>Bacillati</taxon>
        <taxon>Actinomycetota</taxon>
        <taxon>Actinomycetes</taxon>
        <taxon>Micrococcales</taxon>
        <taxon>Bogoriellaceae</taxon>
        <taxon>Georgenia</taxon>
    </lineage>
</organism>
<evidence type="ECO:0000256" key="2">
    <source>
        <dbReference type="ARBA" id="ARBA00022475"/>
    </source>
</evidence>
<evidence type="ECO:0000313" key="10">
    <source>
        <dbReference type="Proteomes" id="UP000661894"/>
    </source>
</evidence>
<accession>A0ABR8Z100</accession>
<gene>
    <name evidence="9" type="ORF">H9624_05150</name>
</gene>